<comment type="similarity">
    <text evidence="1">Belongs to the beta/gamma-crystallin family.</text>
</comment>
<dbReference type="RefSeq" id="WP_208349020.1">
    <property type="nucleotide sequence ID" value="NZ_JAALHA020000002.1"/>
</dbReference>
<evidence type="ECO:0000256" key="1">
    <source>
        <dbReference type="ARBA" id="ARBA00009646"/>
    </source>
</evidence>
<comment type="caution">
    <text evidence="4">The sequence shown here is derived from an EMBL/GenBank/DDBJ whole genome shotgun (WGS) entry which is preliminary data.</text>
</comment>
<keyword evidence="5" id="KW-1185">Reference proteome</keyword>
<dbReference type="SUPFAM" id="SSF49695">
    <property type="entry name" value="gamma-Crystallin-like"/>
    <property type="match status" value="1"/>
</dbReference>
<keyword evidence="2" id="KW-0677">Repeat</keyword>
<dbReference type="Proteomes" id="UP000667802">
    <property type="component" value="Unassembled WGS sequence"/>
</dbReference>
<reference evidence="5" key="1">
    <citation type="journal article" date="2021" name="Science">
        <title>Hunting the eagle killer: A cyanobacterial neurotoxin causes vacuolar myelinopathy.</title>
        <authorList>
            <person name="Breinlinger S."/>
            <person name="Phillips T.J."/>
            <person name="Haram B.N."/>
            <person name="Mares J."/>
            <person name="Martinez Yerena J.A."/>
            <person name="Hrouzek P."/>
            <person name="Sobotka R."/>
            <person name="Henderson W.M."/>
            <person name="Schmieder P."/>
            <person name="Williams S.M."/>
            <person name="Lauderdale J.D."/>
            <person name="Wilde H.D."/>
            <person name="Gerrin W."/>
            <person name="Kust A."/>
            <person name="Washington J.W."/>
            <person name="Wagner C."/>
            <person name="Geier B."/>
            <person name="Liebeke M."/>
            <person name="Enke H."/>
            <person name="Niedermeyer T.H.J."/>
            <person name="Wilde S.B."/>
        </authorList>
    </citation>
    <scope>NUCLEOTIDE SEQUENCE [LARGE SCALE GENOMIC DNA]</scope>
    <source>
        <strain evidence="5">Thurmond2011</strain>
    </source>
</reference>
<dbReference type="InterPro" id="IPR001064">
    <property type="entry name" value="Beta/gamma_crystallin"/>
</dbReference>
<name>A0AAP5I6T3_9CYAN</name>
<feature type="domain" description="Beta/gamma crystallin 'Greek key'" evidence="3">
    <location>
        <begin position="5"/>
        <end position="44"/>
    </location>
</feature>
<accession>A0AAP5I6T3</accession>
<evidence type="ECO:0000256" key="2">
    <source>
        <dbReference type="ARBA" id="ARBA00022737"/>
    </source>
</evidence>
<proteinExistence type="inferred from homology"/>
<gene>
    <name evidence="4" type="ORF">G7B40_006425</name>
</gene>
<protein>
    <submittedName>
        <fullName evidence="4">Beta/gamma crystallin family protein</fullName>
    </submittedName>
</protein>
<organism evidence="4 5">
    <name type="scientific">Aetokthonos hydrillicola Thurmond2011</name>
    <dbReference type="NCBI Taxonomy" id="2712845"/>
    <lineage>
        <taxon>Bacteria</taxon>
        <taxon>Bacillati</taxon>
        <taxon>Cyanobacteriota</taxon>
        <taxon>Cyanophyceae</taxon>
        <taxon>Nostocales</taxon>
        <taxon>Hapalosiphonaceae</taxon>
        <taxon>Aetokthonos</taxon>
    </lineage>
</organism>
<dbReference type="Gene3D" id="2.60.20.10">
    <property type="entry name" value="Crystallins"/>
    <property type="match status" value="1"/>
</dbReference>
<evidence type="ECO:0000259" key="3">
    <source>
        <dbReference type="PROSITE" id="PS50915"/>
    </source>
</evidence>
<sequence>MSSSNQVIVYDDSQYRGFAQTLDVGNYDWGQIHNDTISSLRVPDGMRVTLYSDTHFQGKSKTFTQDTPYVGDDFNDITSSIIVEGLGGLIKGYWDKTWSPGNPFTDATLGIAFSGWADLSQALSDSASVKNQLVGDKYISVGGGNANGRFDYSKIERIIAVINNGQLSDYKGIAFDIEECDSGLTQKFREAFATAKNNHLQVLVTVSHSAPYGAADAKDLMTAFFADGNIDYLSPQLYTSGNESQNDYTESMGVSWTDYAGAKAAMVPSIVQAGLYNDAKNFFQQRGINTKGFIQWA</sequence>
<evidence type="ECO:0000313" key="4">
    <source>
        <dbReference type="EMBL" id="MDR9894208.1"/>
    </source>
</evidence>
<dbReference type="PROSITE" id="PS50915">
    <property type="entry name" value="CRYSTALLIN_BETA_GAMMA"/>
    <property type="match status" value="1"/>
</dbReference>
<dbReference type="AlphaFoldDB" id="A0AAP5I6T3"/>
<evidence type="ECO:0000313" key="5">
    <source>
        <dbReference type="Proteomes" id="UP000667802"/>
    </source>
</evidence>
<dbReference type="InterPro" id="IPR011024">
    <property type="entry name" value="G_crystallin-like"/>
</dbReference>
<dbReference type="EMBL" id="JAALHA020000002">
    <property type="protein sequence ID" value="MDR9894208.1"/>
    <property type="molecule type" value="Genomic_DNA"/>
</dbReference>